<dbReference type="EMBL" id="CP019312">
    <property type="protein sequence ID" value="APX12670.1"/>
    <property type="molecule type" value="Genomic_DNA"/>
</dbReference>
<proteinExistence type="predicted"/>
<accession>A0A1P8MX38</accession>
<organism evidence="1 2">
    <name type="scientific">Tateyamaria omphalii</name>
    <dbReference type="NCBI Taxonomy" id="299262"/>
    <lineage>
        <taxon>Bacteria</taxon>
        <taxon>Pseudomonadati</taxon>
        <taxon>Pseudomonadota</taxon>
        <taxon>Alphaproteobacteria</taxon>
        <taxon>Rhodobacterales</taxon>
        <taxon>Roseobacteraceae</taxon>
        <taxon>Tateyamaria</taxon>
    </lineage>
</organism>
<dbReference type="STRING" id="299262.BWR18_13985"/>
<keyword evidence="2" id="KW-1185">Reference proteome</keyword>
<evidence type="ECO:0000313" key="1">
    <source>
        <dbReference type="EMBL" id="APX12670.1"/>
    </source>
</evidence>
<gene>
    <name evidence="1" type="ORF">BWR18_13985</name>
</gene>
<name>A0A1P8MX38_9RHOB</name>
<sequence length="78" mass="8986">MVVAKEPMRNIAFLRSAFLEFLFLGWHRTRQNEMVLPVATSQVPRAVAYAAKIKLENDARSLKNQKMVTTKPKITNIR</sequence>
<evidence type="ECO:0000313" key="2">
    <source>
        <dbReference type="Proteomes" id="UP000186336"/>
    </source>
</evidence>
<dbReference type="Proteomes" id="UP000186336">
    <property type="component" value="Chromosome"/>
</dbReference>
<protein>
    <submittedName>
        <fullName evidence="1">Uncharacterized protein</fullName>
    </submittedName>
</protein>
<dbReference type="KEGG" id="tom:BWR18_13985"/>
<dbReference type="AlphaFoldDB" id="A0A1P8MX38"/>
<reference evidence="1 2" key="1">
    <citation type="submission" date="2017-01" db="EMBL/GenBank/DDBJ databases">
        <title>Complete genome of Tateyamaria omphalii DOK1-4 isolated from seawater in Dokdo.</title>
        <authorList>
            <person name="Kim J.H."/>
            <person name="Chi W.-J."/>
        </authorList>
    </citation>
    <scope>NUCLEOTIDE SEQUENCE [LARGE SCALE GENOMIC DNA]</scope>
    <source>
        <strain evidence="1 2">DOK1-4</strain>
    </source>
</reference>